<dbReference type="InterPro" id="IPR000515">
    <property type="entry name" value="MetI-like"/>
</dbReference>
<dbReference type="InterPro" id="IPR045621">
    <property type="entry name" value="BPD_transp_1_N"/>
</dbReference>
<feature type="transmembrane region" description="Helical" evidence="7">
    <location>
        <begin position="12"/>
        <end position="30"/>
    </location>
</feature>
<dbReference type="PROSITE" id="PS50928">
    <property type="entry name" value="ABC_TM1"/>
    <property type="match status" value="1"/>
</dbReference>
<dbReference type="OrthoDB" id="9805855at2"/>
<keyword evidence="2 7" id="KW-0813">Transport</keyword>
<evidence type="ECO:0000313" key="10">
    <source>
        <dbReference type="Proteomes" id="UP000092544"/>
    </source>
</evidence>
<sequence length="306" mass="34106">MFRFIVKRLLEAIPTLWALVTLSFFLMRFSPGSPFTSERGIPPAVLANLQAKYHMNEPLMNQYFHYLWDLLHGNLGYSFRFSDYTINQLIAQSFPISAEIGFWSFLVAISLGVLCGVFAALRQNSLLDYGVMTFANIGMVLPNFVIAPLCILFFSIKHHWLPAGGWNGGAWQYLIMPVIAMSTSYIAQIARITRGSMIETMHSNFIRTARAKGLPKARIIIRHALRPAMLPVVSYLGPAFVGIVTGSVVVDQFFGTGGIGQNFVNGALNRDYSLVMGVTILIGTLTILFNAIVDILYVFIDPKIRL</sequence>
<gene>
    <name evidence="9" type="primary">oppB</name>
    <name evidence="9" type="ORF">MSP8886_00121</name>
</gene>
<dbReference type="Proteomes" id="UP000092544">
    <property type="component" value="Unassembled WGS sequence"/>
</dbReference>
<feature type="transmembrane region" description="Helical" evidence="7">
    <location>
        <begin position="232"/>
        <end position="254"/>
    </location>
</feature>
<dbReference type="STRING" id="1792290.MSP8886_00121"/>
<name>A0A1A8T2N1_9GAMM</name>
<keyword evidence="4 7" id="KW-0812">Transmembrane</keyword>
<evidence type="ECO:0000256" key="2">
    <source>
        <dbReference type="ARBA" id="ARBA00022448"/>
    </source>
</evidence>
<feature type="domain" description="ABC transmembrane type-1" evidence="8">
    <location>
        <begin position="94"/>
        <end position="293"/>
    </location>
</feature>
<dbReference type="GO" id="GO:0055085">
    <property type="term" value="P:transmembrane transport"/>
    <property type="evidence" value="ECO:0007669"/>
    <property type="project" value="InterPro"/>
</dbReference>
<dbReference type="CDD" id="cd06261">
    <property type="entry name" value="TM_PBP2"/>
    <property type="match status" value="1"/>
</dbReference>
<comment type="similarity">
    <text evidence="7">Belongs to the binding-protein-dependent transport system permease family.</text>
</comment>
<evidence type="ECO:0000259" key="8">
    <source>
        <dbReference type="PROSITE" id="PS50928"/>
    </source>
</evidence>
<dbReference type="InterPro" id="IPR035906">
    <property type="entry name" value="MetI-like_sf"/>
</dbReference>
<evidence type="ECO:0000256" key="5">
    <source>
        <dbReference type="ARBA" id="ARBA00022989"/>
    </source>
</evidence>
<evidence type="ECO:0000256" key="4">
    <source>
        <dbReference type="ARBA" id="ARBA00022692"/>
    </source>
</evidence>
<accession>A0A1A8T2N1</accession>
<feature type="transmembrane region" description="Helical" evidence="7">
    <location>
        <begin position="133"/>
        <end position="156"/>
    </location>
</feature>
<evidence type="ECO:0000256" key="6">
    <source>
        <dbReference type="ARBA" id="ARBA00023136"/>
    </source>
</evidence>
<dbReference type="Pfam" id="PF00528">
    <property type="entry name" value="BPD_transp_1"/>
    <property type="match status" value="1"/>
</dbReference>
<keyword evidence="5 7" id="KW-1133">Transmembrane helix</keyword>
<feature type="transmembrane region" description="Helical" evidence="7">
    <location>
        <begin position="168"/>
        <end position="187"/>
    </location>
</feature>
<evidence type="ECO:0000256" key="1">
    <source>
        <dbReference type="ARBA" id="ARBA00004651"/>
    </source>
</evidence>
<keyword evidence="3" id="KW-1003">Cell membrane</keyword>
<dbReference type="PANTHER" id="PTHR30465">
    <property type="entry name" value="INNER MEMBRANE ABC TRANSPORTER"/>
    <property type="match status" value="1"/>
</dbReference>
<dbReference type="GO" id="GO:0005886">
    <property type="term" value="C:plasma membrane"/>
    <property type="evidence" value="ECO:0007669"/>
    <property type="project" value="UniProtKB-SubCell"/>
</dbReference>
<protein>
    <submittedName>
        <fullName evidence="9">Oligopeptide transport system permease protein OppB</fullName>
    </submittedName>
</protein>
<evidence type="ECO:0000313" key="9">
    <source>
        <dbReference type="EMBL" id="SBS24937.1"/>
    </source>
</evidence>
<feature type="transmembrane region" description="Helical" evidence="7">
    <location>
        <begin position="100"/>
        <end position="121"/>
    </location>
</feature>
<dbReference type="Gene3D" id="1.10.3720.10">
    <property type="entry name" value="MetI-like"/>
    <property type="match status" value="1"/>
</dbReference>
<feature type="transmembrane region" description="Helical" evidence="7">
    <location>
        <begin position="274"/>
        <end position="300"/>
    </location>
</feature>
<keyword evidence="10" id="KW-1185">Reference proteome</keyword>
<evidence type="ECO:0000256" key="7">
    <source>
        <dbReference type="RuleBase" id="RU363032"/>
    </source>
</evidence>
<dbReference type="AlphaFoldDB" id="A0A1A8T2N1"/>
<keyword evidence="6 7" id="KW-0472">Membrane</keyword>
<evidence type="ECO:0000256" key="3">
    <source>
        <dbReference type="ARBA" id="ARBA00022475"/>
    </source>
</evidence>
<proteinExistence type="inferred from homology"/>
<dbReference type="PANTHER" id="PTHR30465:SF74">
    <property type="entry name" value="OLIGOPEPTIDE TRANSPORT SYSTEM PERMEASE PROTEIN OPPB"/>
    <property type="match status" value="1"/>
</dbReference>
<dbReference type="Pfam" id="PF19300">
    <property type="entry name" value="BPD_transp_1_N"/>
    <property type="match status" value="1"/>
</dbReference>
<dbReference type="EMBL" id="FLOB01000001">
    <property type="protein sequence ID" value="SBS24937.1"/>
    <property type="molecule type" value="Genomic_DNA"/>
</dbReference>
<reference evidence="9 10" key="1">
    <citation type="submission" date="2016-06" db="EMBL/GenBank/DDBJ databases">
        <authorList>
            <person name="Kjaerup R.B."/>
            <person name="Dalgaard T.S."/>
            <person name="Juul-Madsen H.R."/>
        </authorList>
    </citation>
    <scope>NUCLEOTIDE SEQUENCE [LARGE SCALE GENOMIC DNA]</scope>
    <source>
        <strain evidence="9 10">CECT 8886</strain>
    </source>
</reference>
<dbReference type="NCBIfam" id="NF007008">
    <property type="entry name" value="PRK09471.1"/>
    <property type="match status" value="1"/>
</dbReference>
<comment type="subcellular location">
    <subcellularLocation>
        <location evidence="1 7">Cell membrane</location>
        <topology evidence="1 7">Multi-pass membrane protein</topology>
    </subcellularLocation>
</comment>
<organism evidence="9 10">
    <name type="scientific">Marinomonas spartinae</name>
    <dbReference type="NCBI Taxonomy" id="1792290"/>
    <lineage>
        <taxon>Bacteria</taxon>
        <taxon>Pseudomonadati</taxon>
        <taxon>Pseudomonadota</taxon>
        <taxon>Gammaproteobacteria</taxon>
        <taxon>Oceanospirillales</taxon>
        <taxon>Oceanospirillaceae</taxon>
        <taxon>Marinomonas</taxon>
    </lineage>
</organism>
<dbReference type="SUPFAM" id="SSF161098">
    <property type="entry name" value="MetI-like"/>
    <property type="match status" value="1"/>
</dbReference>
<dbReference type="RefSeq" id="WP_067011661.1">
    <property type="nucleotide sequence ID" value="NZ_FLOB01000001.1"/>
</dbReference>